<gene>
    <name evidence="7" type="ORF">OMM_00234</name>
</gene>
<evidence type="ECO:0000313" key="8">
    <source>
        <dbReference type="Proteomes" id="UP000189670"/>
    </source>
</evidence>
<protein>
    <recommendedName>
        <fullName evidence="5">2-amino-3,7-dideoxy-D-threo-hept-6-ulosonate synthase</fullName>
        <ecNumber evidence="5">2.2.1.10</ecNumber>
    </recommendedName>
</protein>
<name>A0A1V1PHR2_9BACT</name>
<accession>A0A1V1PHR2</accession>
<dbReference type="Proteomes" id="UP000189670">
    <property type="component" value="Unassembled WGS sequence"/>
</dbReference>
<evidence type="ECO:0000313" key="7">
    <source>
        <dbReference type="EMBL" id="ETR74407.1"/>
    </source>
</evidence>
<dbReference type="GO" id="GO:0016836">
    <property type="term" value="F:hydro-lyase activity"/>
    <property type="evidence" value="ECO:0007669"/>
    <property type="project" value="InterPro"/>
</dbReference>
<keyword evidence="1" id="KW-0028">Amino-acid biosynthesis</keyword>
<dbReference type="GO" id="GO:0009073">
    <property type="term" value="P:aromatic amino acid family biosynthetic process"/>
    <property type="evidence" value="ECO:0007669"/>
    <property type="project" value="UniProtKB-KW"/>
</dbReference>
<dbReference type="SMART" id="SM01133">
    <property type="entry name" value="DeoC"/>
    <property type="match status" value="1"/>
</dbReference>
<dbReference type="Gene3D" id="3.20.20.70">
    <property type="entry name" value="Aldolase class I"/>
    <property type="match status" value="1"/>
</dbReference>
<keyword evidence="2" id="KW-0808">Transferase</keyword>
<dbReference type="HAMAP" id="MF_00960">
    <property type="entry name" value="ADH_synthase"/>
    <property type="match status" value="1"/>
</dbReference>
<reference evidence="8" key="1">
    <citation type="submission" date="2012-11" db="EMBL/GenBank/DDBJ databases">
        <authorList>
            <person name="Lucero-Rivera Y.E."/>
            <person name="Tovar-Ramirez D."/>
        </authorList>
    </citation>
    <scope>NUCLEOTIDE SEQUENCE [LARGE SCALE GENOMIC DNA]</scope>
    <source>
        <strain evidence="8">Araruama</strain>
    </source>
</reference>
<dbReference type="PANTHER" id="PTHR47916:SF1">
    <property type="entry name" value="3-HYDROXY-5-PHOSPHONOOXYPENTANE-2,4-DIONE THIOLASE"/>
    <property type="match status" value="1"/>
</dbReference>
<evidence type="ECO:0000256" key="1">
    <source>
        <dbReference type="ARBA" id="ARBA00022605"/>
    </source>
</evidence>
<proteinExistence type="inferred from homology"/>
<evidence type="ECO:0000256" key="4">
    <source>
        <dbReference type="ARBA" id="ARBA00023270"/>
    </source>
</evidence>
<dbReference type="InterPro" id="IPR010210">
    <property type="entry name" value="ADH_synthase"/>
</dbReference>
<dbReference type="NCBIfam" id="TIGR01949">
    <property type="entry name" value="ADH_synth"/>
    <property type="match status" value="1"/>
</dbReference>
<dbReference type="InterPro" id="IPR002915">
    <property type="entry name" value="DeoC/FbaB/LacD_aldolase"/>
</dbReference>
<evidence type="ECO:0000256" key="2">
    <source>
        <dbReference type="ARBA" id="ARBA00022679"/>
    </source>
</evidence>
<dbReference type="NCBIfam" id="NF005556">
    <property type="entry name" value="PRK07226.1"/>
    <property type="match status" value="1"/>
</dbReference>
<evidence type="ECO:0000256" key="3">
    <source>
        <dbReference type="ARBA" id="ARBA00023141"/>
    </source>
</evidence>
<dbReference type="InterPro" id="IPR013785">
    <property type="entry name" value="Aldolase_TIM"/>
</dbReference>
<sequence>MIGKAIRLERIINRDTGRCLIVPMDHGVSIGPVYGITDIKSAMTQVADGGANAVVVHKGIVGSGHRQSGPDMGLIIHLSASTSVAVEPNSKTLVCSVAEAIKLGADAVSVHINIGDANEKQMLEDMGKVAYNASEWGIPLLAMIYPRGPKIDNEFDPKMVQHAARLGAELGADVVKVSYTGDKDSFKKVVDSCHVPVVIAGGPKMDSDKAILEMVKDAIDAGASGTSIGRNIFQHDNPTKIVQAMTRVVHYNASVEEALLLL</sequence>
<dbReference type="GO" id="GO:0004332">
    <property type="term" value="F:fructose-bisphosphate aldolase activity"/>
    <property type="evidence" value="ECO:0007669"/>
    <property type="project" value="InterPro"/>
</dbReference>
<dbReference type="EC" id="2.2.1.10" evidence="5"/>
<dbReference type="Pfam" id="PF01791">
    <property type="entry name" value="DeoC"/>
    <property type="match status" value="1"/>
</dbReference>
<dbReference type="InterPro" id="IPR041720">
    <property type="entry name" value="FbaB-like"/>
</dbReference>
<keyword evidence="3" id="KW-0057">Aromatic amino acid biosynthesis</keyword>
<feature type="active site" description="Schiff-base intermediate with dihydroxyacetone-P" evidence="6">
    <location>
        <position position="176"/>
    </location>
</feature>
<dbReference type="PIRSF" id="PIRSF038992">
    <property type="entry name" value="Aldolase_Ia"/>
    <property type="match status" value="1"/>
</dbReference>
<dbReference type="SUPFAM" id="SSF51569">
    <property type="entry name" value="Aldolase"/>
    <property type="match status" value="1"/>
</dbReference>
<dbReference type="PANTHER" id="PTHR47916">
    <property type="entry name" value="FRUCTOSE-BISPHOSPHATE ALDOLASE CLASS 1"/>
    <property type="match status" value="1"/>
</dbReference>
<dbReference type="AlphaFoldDB" id="A0A1V1PHR2"/>
<dbReference type="EMBL" id="ATBP01000008">
    <property type="protein sequence ID" value="ETR74407.1"/>
    <property type="molecule type" value="Genomic_DNA"/>
</dbReference>
<feature type="active site" description="Proton donor" evidence="6">
    <location>
        <position position="145"/>
    </location>
</feature>
<evidence type="ECO:0000256" key="5">
    <source>
        <dbReference type="NCBIfam" id="TIGR01949"/>
    </source>
</evidence>
<organism evidence="7 8">
    <name type="scientific">Candidatus Magnetoglobus multicellularis str. Araruama</name>
    <dbReference type="NCBI Taxonomy" id="890399"/>
    <lineage>
        <taxon>Bacteria</taxon>
        <taxon>Pseudomonadati</taxon>
        <taxon>Thermodesulfobacteriota</taxon>
        <taxon>Desulfobacteria</taxon>
        <taxon>Desulfobacterales</taxon>
        <taxon>Desulfobacteraceae</taxon>
        <taxon>Candidatus Magnetoglobus</taxon>
    </lineage>
</organism>
<keyword evidence="4" id="KW-0704">Schiff base</keyword>
<dbReference type="CDD" id="cd00958">
    <property type="entry name" value="DhnA"/>
    <property type="match status" value="1"/>
</dbReference>
<evidence type="ECO:0000256" key="6">
    <source>
        <dbReference type="PIRSR" id="PIRSR038992-1"/>
    </source>
</evidence>
<dbReference type="GO" id="GO:0016740">
    <property type="term" value="F:transferase activity"/>
    <property type="evidence" value="ECO:0007669"/>
    <property type="project" value="UniProtKB-KW"/>
</dbReference>
<dbReference type="GO" id="GO:0008652">
    <property type="term" value="P:amino acid biosynthetic process"/>
    <property type="evidence" value="ECO:0007669"/>
    <property type="project" value="UniProtKB-KW"/>
</dbReference>
<dbReference type="InterPro" id="IPR050456">
    <property type="entry name" value="DeoC/FbaB_aldolase"/>
</dbReference>
<comment type="caution">
    <text evidence="7">The sequence shown here is derived from an EMBL/GenBank/DDBJ whole genome shotgun (WGS) entry which is preliminary data.</text>
</comment>